<sequence length="383" mass="43885">MSRTRKPKDDTKHTIDIEWDVDPSQSLSQQETPANQLKIEVYSRKIKNLEKSPSDILFRTHQYEFKVQPDSKFWDWAGSKYGFVMDLKIFKRREDNCISKVDEYDLWVEYFNDDKPLITCTFTEDSVEGVWRLNLGWPDNSINWKGTFCFELSVFKRTDRETFRRIASKRSSGFTVYSKPEVYLKQILRGDVVEVIKTSWKRKIKDDSQTVSIKKQKTTQQQPTTTPTETDAVTTTKTSSSVKKEKNKFFDDDAYGHEPTSSTTLRPQDTLEQFFACAPSNQSSSQPSSQPFSFTPPSEIPALPKSPLGSQGSSRGLLKLTFSQENGTFSQSMESNNNVHSLLFGIGPPLEDNSESSEEDYNRYSDSMYLDASKDPSLFCSSQ</sequence>
<feature type="region of interest" description="Disordered" evidence="1">
    <location>
        <begin position="340"/>
        <end position="383"/>
    </location>
</feature>
<keyword evidence="3" id="KW-1185">Reference proteome</keyword>
<evidence type="ECO:0000256" key="1">
    <source>
        <dbReference type="SAM" id="MobiDB-lite"/>
    </source>
</evidence>
<evidence type="ECO:0000313" key="3">
    <source>
        <dbReference type="Proteomes" id="UP001431209"/>
    </source>
</evidence>
<feature type="compositionally biased region" description="Low complexity" evidence="1">
    <location>
        <begin position="279"/>
        <end position="297"/>
    </location>
</feature>
<organism evidence="2 3">
    <name type="scientific">Acrasis kona</name>
    <dbReference type="NCBI Taxonomy" id="1008807"/>
    <lineage>
        <taxon>Eukaryota</taxon>
        <taxon>Discoba</taxon>
        <taxon>Heterolobosea</taxon>
        <taxon>Tetramitia</taxon>
        <taxon>Eutetramitia</taxon>
        <taxon>Acrasidae</taxon>
        <taxon>Acrasis</taxon>
    </lineage>
</organism>
<name>A0AAW2YJ15_9EUKA</name>
<gene>
    <name evidence="2" type="ORF">AKO1_005875</name>
</gene>
<accession>A0AAW2YJ15</accession>
<feature type="compositionally biased region" description="Low complexity" evidence="1">
    <location>
        <begin position="210"/>
        <end position="241"/>
    </location>
</feature>
<feature type="region of interest" description="Disordered" evidence="1">
    <location>
        <begin position="278"/>
        <end position="315"/>
    </location>
</feature>
<comment type="caution">
    <text evidence="2">The sequence shown here is derived from an EMBL/GenBank/DDBJ whole genome shotgun (WGS) entry which is preliminary data.</text>
</comment>
<dbReference type="Proteomes" id="UP001431209">
    <property type="component" value="Unassembled WGS sequence"/>
</dbReference>
<feature type="region of interest" description="Disordered" evidence="1">
    <location>
        <begin position="210"/>
        <end position="242"/>
    </location>
</feature>
<dbReference type="AlphaFoldDB" id="A0AAW2YJ15"/>
<evidence type="ECO:0000313" key="2">
    <source>
        <dbReference type="EMBL" id="KAL0477212.1"/>
    </source>
</evidence>
<reference evidence="2 3" key="1">
    <citation type="submission" date="2024-03" db="EMBL/GenBank/DDBJ databases">
        <title>The Acrasis kona genome and developmental transcriptomes reveal deep origins of eukaryotic multicellular pathways.</title>
        <authorList>
            <person name="Sheikh S."/>
            <person name="Fu C.-J."/>
            <person name="Brown M.W."/>
            <person name="Baldauf S.L."/>
        </authorList>
    </citation>
    <scope>NUCLEOTIDE SEQUENCE [LARGE SCALE GENOMIC DNA]</scope>
    <source>
        <strain evidence="2 3">ATCC MYA-3509</strain>
    </source>
</reference>
<protein>
    <submittedName>
        <fullName evidence="2">Uncharacterized protein</fullName>
    </submittedName>
</protein>
<proteinExistence type="predicted"/>
<dbReference type="EMBL" id="JAOPGA020000155">
    <property type="protein sequence ID" value="KAL0477212.1"/>
    <property type="molecule type" value="Genomic_DNA"/>
</dbReference>